<dbReference type="RefSeq" id="XP_068360771.1">
    <property type="nucleotide sequence ID" value="XM_068503578.1"/>
</dbReference>
<dbReference type="VEuPathDB" id="TrichDB:TRFO_24131"/>
<dbReference type="OrthoDB" id="19174at2759"/>
<keyword evidence="2 3" id="KW-0040">ANK repeat</keyword>
<feature type="compositionally biased region" description="Low complexity" evidence="4">
    <location>
        <begin position="577"/>
        <end position="604"/>
    </location>
</feature>
<dbReference type="Pfam" id="PF12796">
    <property type="entry name" value="Ank_2"/>
    <property type="match status" value="1"/>
</dbReference>
<name>A0A1J4K8U4_9EUKA</name>
<evidence type="ECO:0000256" key="3">
    <source>
        <dbReference type="PROSITE-ProRule" id="PRU00023"/>
    </source>
</evidence>
<dbReference type="PROSITE" id="PS50088">
    <property type="entry name" value="ANK_REPEAT"/>
    <property type="match status" value="2"/>
</dbReference>
<keyword evidence="6" id="KW-1185">Reference proteome</keyword>
<gene>
    <name evidence="5" type="ORF">TRFO_24131</name>
</gene>
<evidence type="ECO:0000313" key="6">
    <source>
        <dbReference type="Proteomes" id="UP000179807"/>
    </source>
</evidence>
<protein>
    <submittedName>
        <fullName evidence="5">Uncharacterized protein</fullName>
    </submittedName>
</protein>
<evidence type="ECO:0000256" key="1">
    <source>
        <dbReference type="ARBA" id="ARBA00022737"/>
    </source>
</evidence>
<dbReference type="Proteomes" id="UP000179807">
    <property type="component" value="Unassembled WGS sequence"/>
</dbReference>
<dbReference type="InterPro" id="IPR002110">
    <property type="entry name" value="Ankyrin_rpt"/>
</dbReference>
<dbReference type="InterPro" id="IPR036770">
    <property type="entry name" value="Ankyrin_rpt-contain_sf"/>
</dbReference>
<feature type="region of interest" description="Disordered" evidence="4">
    <location>
        <begin position="577"/>
        <end position="648"/>
    </location>
</feature>
<evidence type="ECO:0000313" key="5">
    <source>
        <dbReference type="EMBL" id="OHT07635.1"/>
    </source>
</evidence>
<dbReference type="SMART" id="SM00248">
    <property type="entry name" value="ANK"/>
    <property type="match status" value="7"/>
</dbReference>
<reference evidence="5" key="1">
    <citation type="submission" date="2016-10" db="EMBL/GenBank/DDBJ databases">
        <authorList>
            <person name="Benchimol M."/>
            <person name="Almeida L.G."/>
            <person name="Vasconcelos A.T."/>
            <person name="Perreira-Neves A."/>
            <person name="Rosa I.A."/>
            <person name="Tasca T."/>
            <person name="Bogo M.R."/>
            <person name="de Souza W."/>
        </authorList>
    </citation>
    <scope>NUCLEOTIDE SEQUENCE [LARGE SCALE GENOMIC DNA]</scope>
    <source>
        <strain evidence="5">K</strain>
    </source>
</reference>
<dbReference type="Pfam" id="PF13637">
    <property type="entry name" value="Ank_4"/>
    <property type="match status" value="1"/>
</dbReference>
<proteinExistence type="predicted"/>
<evidence type="ECO:0000256" key="2">
    <source>
        <dbReference type="ARBA" id="ARBA00023043"/>
    </source>
</evidence>
<dbReference type="PANTHER" id="PTHR24198">
    <property type="entry name" value="ANKYRIN REPEAT AND PROTEIN KINASE DOMAIN-CONTAINING PROTEIN"/>
    <property type="match status" value="1"/>
</dbReference>
<dbReference type="Gene3D" id="1.25.40.20">
    <property type="entry name" value="Ankyrin repeat-containing domain"/>
    <property type="match status" value="1"/>
</dbReference>
<feature type="compositionally biased region" description="Polar residues" evidence="4">
    <location>
        <begin position="625"/>
        <end position="648"/>
    </location>
</feature>
<feature type="compositionally biased region" description="Polar residues" evidence="4">
    <location>
        <begin position="530"/>
        <end position="542"/>
    </location>
</feature>
<dbReference type="GeneID" id="94838282"/>
<dbReference type="SUPFAM" id="SSF48403">
    <property type="entry name" value="Ankyrin repeat"/>
    <property type="match status" value="1"/>
</dbReference>
<accession>A0A1J4K8U4</accession>
<evidence type="ECO:0000256" key="4">
    <source>
        <dbReference type="SAM" id="MobiDB-lite"/>
    </source>
</evidence>
<dbReference type="AlphaFoldDB" id="A0A1J4K8U4"/>
<sequence>MNDSPRSIGSVYETSISQLSQLQFLLINITNDTLSETFDFIQRYFADSSEKCRQLAHQLLIPIKFRSKSYSLVIKLILLIIENSSINYSLFELPKSISMVISHEISTDNIIPYQNSIQAFLYQCYTNGIFEIGDVIEIIKECFDHFSLFNESICSLFCWFAPEIEEEDHDLFNQCLEAFQMHIQCTQFKSVYRSILDNFDTLKENNWLTFKQNRETIESNDPVYQAIRNDDIEALKQLSCNENFNLNKHYEMSPFEPSWIMRFNPTGIQIAAYFGSLKCFKFFLLNNADFHISTGSMPLPYFATAGGNPEIIHLTEQLDCDFNDSLHCSVVFHQYDIFEWLIDIKQLSIHEKDTNEDSILHLAILSDNLCVLSYFQEINESIDEVDEYGMTLLHYAAKYGNFAVLNFLINENPSLINKKDLHQMTPLHYSVKHRHYETTKLLLDQNETLVNAKNSNGWTPLHFAVDTNNPEITKMLLNNPKIDRHARNNARITPSLLASKLQFENIINLFLSCSVRPKTTPSMYRRPLTGATNGQRPFTVSSPEKRRPATSMNATRCSAPLPATVNSIIPSTTEISSTITSNSNQPQTFSQNQQSSQRSAQHSNQRIRHQFLQHRREKPKLRLPGQSQQNGRRTATTSNGVRNRPTTITTSRVIKTGHVNFID</sequence>
<dbReference type="PANTHER" id="PTHR24198:SF165">
    <property type="entry name" value="ANKYRIN REPEAT-CONTAINING PROTEIN-RELATED"/>
    <property type="match status" value="1"/>
</dbReference>
<dbReference type="EMBL" id="MLAK01000691">
    <property type="protein sequence ID" value="OHT07635.1"/>
    <property type="molecule type" value="Genomic_DNA"/>
</dbReference>
<comment type="caution">
    <text evidence="5">The sequence shown here is derived from an EMBL/GenBank/DDBJ whole genome shotgun (WGS) entry which is preliminary data.</text>
</comment>
<feature type="compositionally biased region" description="Basic residues" evidence="4">
    <location>
        <begin position="605"/>
        <end position="621"/>
    </location>
</feature>
<feature type="repeat" description="ANK" evidence="3">
    <location>
        <begin position="388"/>
        <end position="420"/>
    </location>
</feature>
<feature type="repeat" description="ANK" evidence="3">
    <location>
        <begin position="456"/>
        <end position="479"/>
    </location>
</feature>
<feature type="region of interest" description="Disordered" evidence="4">
    <location>
        <begin position="520"/>
        <end position="558"/>
    </location>
</feature>
<organism evidence="5 6">
    <name type="scientific">Tritrichomonas foetus</name>
    <dbReference type="NCBI Taxonomy" id="1144522"/>
    <lineage>
        <taxon>Eukaryota</taxon>
        <taxon>Metamonada</taxon>
        <taxon>Parabasalia</taxon>
        <taxon>Tritrichomonadida</taxon>
        <taxon>Tritrichomonadidae</taxon>
        <taxon>Tritrichomonas</taxon>
    </lineage>
</organism>
<keyword evidence="1" id="KW-0677">Repeat</keyword>
<dbReference type="PROSITE" id="PS50297">
    <property type="entry name" value="ANK_REP_REGION"/>
    <property type="match status" value="2"/>
</dbReference>